<sequence>MPIHVPPLPRPPFRPLRPPLLHHLSARTLATTRPLPAPSPFAFIASHSQFAKRPARPFPPPFNTPALSSFTDPLSAFKFSRPGYTRPQKERTEGASFLSGLTNGDDAVLATSTHLGVADGVGAWNTKAHGHAALWSRLMLHYWSNEMLSGEWGFKRKCGDGNGGRIAGSGSGSSGSSSNSSAAEETISETPSESPPPPPTPTCGVDPILCLQSAYEKVLSATSKKAFHPTLTTSSLSSSSSGSDATLDDPADEEYYSAGWKGTTTICTAVLKGPHLLLTNLGDSVGFVYRPPSPSTFLLRTREQWHWFDCPRQLGTNSPDTPTKDAVLESVDIQDGDIVILASDGLVDNIWDEEILAIIRDVLAVPEAEVRETIGEGGDRGRMALLADRLVEAARVVAVDPCAESPYMERSIEEGVGIEGGKFDDISVVTAVCRLRGEKRGEMRGRVERGWTAEEVERGG</sequence>
<name>A0A4S2N5N9_9PEZI</name>
<dbReference type="InterPro" id="IPR036457">
    <property type="entry name" value="PPM-type-like_dom_sf"/>
</dbReference>
<dbReference type="InParanoid" id="A0A4S2N5N9"/>
<dbReference type="SUPFAM" id="SSF81606">
    <property type="entry name" value="PP2C-like"/>
    <property type="match status" value="1"/>
</dbReference>
<feature type="domain" description="PPM-type phosphatase" evidence="3">
    <location>
        <begin position="81"/>
        <end position="433"/>
    </location>
</feature>
<comment type="catalytic activity">
    <reaction evidence="1">
        <text>O-phospho-L-threonyl-[protein] + H2O = L-threonyl-[protein] + phosphate</text>
        <dbReference type="Rhea" id="RHEA:47004"/>
        <dbReference type="Rhea" id="RHEA-COMP:11060"/>
        <dbReference type="Rhea" id="RHEA-COMP:11605"/>
        <dbReference type="ChEBI" id="CHEBI:15377"/>
        <dbReference type="ChEBI" id="CHEBI:30013"/>
        <dbReference type="ChEBI" id="CHEBI:43474"/>
        <dbReference type="ChEBI" id="CHEBI:61977"/>
        <dbReference type="EC" id="3.1.3.16"/>
    </reaction>
</comment>
<keyword evidence="5" id="KW-1185">Reference proteome</keyword>
<dbReference type="OrthoDB" id="25675at2759"/>
<keyword evidence="1" id="KW-0460">Magnesium</keyword>
<feature type="region of interest" description="Disordered" evidence="2">
    <location>
        <begin position="230"/>
        <end position="250"/>
    </location>
</feature>
<keyword evidence="1" id="KW-0479">Metal-binding</keyword>
<evidence type="ECO:0000259" key="3">
    <source>
        <dbReference type="PROSITE" id="PS51746"/>
    </source>
</evidence>
<keyword evidence="1" id="KW-0464">Manganese</keyword>
<dbReference type="GO" id="GO:0046872">
    <property type="term" value="F:metal ion binding"/>
    <property type="evidence" value="ECO:0007669"/>
    <property type="project" value="UniProtKB-UniRule"/>
</dbReference>
<dbReference type="SMART" id="SM00332">
    <property type="entry name" value="PP2Cc"/>
    <property type="match status" value="1"/>
</dbReference>
<reference evidence="4 5" key="1">
    <citation type="submission" date="2019-04" db="EMBL/GenBank/DDBJ databases">
        <title>Comparative genomics and transcriptomics to analyze fruiting body development in filamentous ascomycetes.</title>
        <authorList>
            <consortium name="DOE Joint Genome Institute"/>
            <person name="Lutkenhaus R."/>
            <person name="Traeger S."/>
            <person name="Breuer J."/>
            <person name="Kuo A."/>
            <person name="Lipzen A."/>
            <person name="Pangilinan J."/>
            <person name="Dilworth D."/>
            <person name="Sandor L."/>
            <person name="Poggeler S."/>
            <person name="Barry K."/>
            <person name="Grigoriev I.V."/>
            <person name="Nowrousian M."/>
        </authorList>
    </citation>
    <scope>NUCLEOTIDE SEQUENCE [LARGE SCALE GENOMIC DNA]</scope>
    <source>
        <strain evidence="4 5">CBS 389.68</strain>
    </source>
</reference>
<feature type="compositionally biased region" description="Low complexity" evidence="2">
    <location>
        <begin position="174"/>
        <end position="192"/>
    </location>
</feature>
<dbReference type="EMBL" id="ML220113">
    <property type="protein sequence ID" value="TGZ84394.1"/>
    <property type="molecule type" value="Genomic_DNA"/>
</dbReference>
<accession>A0A4S2N5N9</accession>
<dbReference type="AlphaFoldDB" id="A0A4S2N5N9"/>
<evidence type="ECO:0000256" key="2">
    <source>
        <dbReference type="SAM" id="MobiDB-lite"/>
    </source>
</evidence>
<comment type="catalytic activity">
    <reaction evidence="1">
        <text>O-phospho-L-seryl-[protein] + H2O = L-seryl-[protein] + phosphate</text>
        <dbReference type="Rhea" id="RHEA:20629"/>
        <dbReference type="Rhea" id="RHEA-COMP:9863"/>
        <dbReference type="Rhea" id="RHEA-COMP:11604"/>
        <dbReference type="ChEBI" id="CHEBI:15377"/>
        <dbReference type="ChEBI" id="CHEBI:29999"/>
        <dbReference type="ChEBI" id="CHEBI:43474"/>
        <dbReference type="ChEBI" id="CHEBI:83421"/>
        <dbReference type="EC" id="3.1.3.16"/>
    </reaction>
</comment>
<evidence type="ECO:0000313" key="5">
    <source>
        <dbReference type="Proteomes" id="UP000298138"/>
    </source>
</evidence>
<dbReference type="GO" id="GO:0004722">
    <property type="term" value="F:protein serine/threonine phosphatase activity"/>
    <property type="evidence" value="ECO:0007669"/>
    <property type="project" value="UniProtKB-EC"/>
</dbReference>
<dbReference type="InterPro" id="IPR001932">
    <property type="entry name" value="PPM-type_phosphatase-like_dom"/>
</dbReference>
<dbReference type="PANTHER" id="PTHR12320:SF24">
    <property type="entry name" value="PROTEIN PHOSPHATASE"/>
    <property type="match status" value="1"/>
</dbReference>
<feature type="compositionally biased region" description="Low complexity" evidence="2">
    <location>
        <begin position="230"/>
        <end position="245"/>
    </location>
</feature>
<dbReference type="PANTHER" id="PTHR12320">
    <property type="entry name" value="PROTEIN PHOSPHATASE 2C"/>
    <property type="match status" value="1"/>
</dbReference>
<comment type="cofactor">
    <cofactor evidence="1">
        <name>Mn(2+)</name>
        <dbReference type="ChEBI" id="CHEBI:29035"/>
    </cofactor>
</comment>
<gene>
    <name evidence="4" type="ORF">EX30DRAFT_393897</name>
</gene>
<dbReference type="Gene3D" id="3.60.40.10">
    <property type="entry name" value="PPM-type phosphatase domain"/>
    <property type="match status" value="1"/>
</dbReference>
<organism evidence="4 5">
    <name type="scientific">Ascodesmis nigricans</name>
    <dbReference type="NCBI Taxonomy" id="341454"/>
    <lineage>
        <taxon>Eukaryota</taxon>
        <taxon>Fungi</taxon>
        <taxon>Dikarya</taxon>
        <taxon>Ascomycota</taxon>
        <taxon>Pezizomycotina</taxon>
        <taxon>Pezizomycetes</taxon>
        <taxon>Pezizales</taxon>
        <taxon>Ascodesmidaceae</taxon>
        <taxon>Ascodesmis</taxon>
    </lineage>
</organism>
<feature type="region of interest" description="Disordered" evidence="2">
    <location>
        <begin position="163"/>
        <end position="205"/>
    </location>
</feature>
<dbReference type="STRING" id="341454.A0A4S2N5N9"/>
<dbReference type="EC" id="3.1.3.16" evidence="1"/>
<dbReference type="InterPro" id="IPR039123">
    <property type="entry name" value="PPTC7"/>
</dbReference>
<keyword evidence="1" id="KW-0378">Hydrolase</keyword>
<evidence type="ECO:0000313" key="4">
    <source>
        <dbReference type="EMBL" id="TGZ84394.1"/>
    </source>
</evidence>
<dbReference type="PROSITE" id="PS51746">
    <property type="entry name" value="PPM_2"/>
    <property type="match status" value="1"/>
</dbReference>
<evidence type="ECO:0000256" key="1">
    <source>
        <dbReference type="RuleBase" id="RU366020"/>
    </source>
</evidence>
<protein>
    <recommendedName>
        <fullName evidence="1">Protein phosphatase</fullName>
        <ecNumber evidence="1">3.1.3.16</ecNumber>
    </recommendedName>
</protein>
<proteinExistence type="inferred from homology"/>
<keyword evidence="1" id="KW-0904">Protein phosphatase</keyword>
<feature type="compositionally biased region" description="Gly residues" evidence="2">
    <location>
        <begin position="163"/>
        <end position="173"/>
    </location>
</feature>
<dbReference type="Proteomes" id="UP000298138">
    <property type="component" value="Unassembled WGS sequence"/>
</dbReference>
<comment type="cofactor">
    <cofactor evidence="1">
        <name>Mg(2+)</name>
        <dbReference type="ChEBI" id="CHEBI:18420"/>
    </cofactor>
</comment>
<comment type="similarity">
    <text evidence="1">Belongs to the PP2C family.</text>
</comment>